<name>A0ABP6Q4U4_9ACTN</name>
<dbReference type="EMBL" id="BAAAUV010000002">
    <property type="protein sequence ID" value="GAA3197297.1"/>
    <property type="molecule type" value="Genomic_DNA"/>
</dbReference>
<accession>A0ABP6Q4U4</accession>
<dbReference type="SUPFAM" id="SSF46785">
    <property type="entry name" value="Winged helix' DNA-binding domain"/>
    <property type="match status" value="1"/>
</dbReference>
<evidence type="ECO:0000259" key="5">
    <source>
        <dbReference type="PROSITE" id="PS50931"/>
    </source>
</evidence>
<evidence type="ECO:0000256" key="1">
    <source>
        <dbReference type="ARBA" id="ARBA00009437"/>
    </source>
</evidence>
<dbReference type="PANTHER" id="PTHR30126">
    <property type="entry name" value="HTH-TYPE TRANSCRIPTIONAL REGULATOR"/>
    <property type="match status" value="1"/>
</dbReference>
<dbReference type="CDD" id="cd05466">
    <property type="entry name" value="PBP2_LTTR_substrate"/>
    <property type="match status" value="1"/>
</dbReference>
<evidence type="ECO:0000313" key="6">
    <source>
        <dbReference type="EMBL" id="GAA3197297.1"/>
    </source>
</evidence>
<dbReference type="Gene3D" id="3.40.190.10">
    <property type="entry name" value="Periplasmic binding protein-like II"/>
    <property type="match status" value="2"/>
</dbReference>
<evidence type="ECO:0000256" key="4">
    <source>
        <dbReference type="ARBA" id="ARBA00023163"/>
    </source>
</evidence>
<proteinExistence type="inferred from homology"/>
<keyword evidence="2" id="KW-0805">Transcription regulation</keyword>
<dbReference type="Gene3D" id="1.10.10.10">
    <property type="entry name" value="Winged helix-like DNA-binding domain superfamily/Winged helix DNA-binding domain"/>
    <property type="match status" value="1"/>
</dbReference>
<dbReference type="PROSITE" id="PS50931">
    <property type="entry name" value="HTH_LYSR"/>
    <property type="match status" value="1"/>
</dbReference>
<comment type="similarity">
    <text evidence="1">Belongs to the LysR transcriptional regulatory family.</text>
</comment>
<reference evidence="7" key="1">
    <citation type="journal article" date="2019" name="Int. J. Syst. Evol. Microbiol.">
        <title>The Global Catalogue of Microorganisms (GCM) 10K type strain sequencing project: providing services to taxonomists for standard genome sequencing and annotation.</title>
        <authorList>
            <consortium name="The Broad Institute Genomics Platform"/>
            <consortium name="The Broad Institute Genome Sequencing Center for Infectious Disease"/>
            <person name="Wu L."/>
            <person name="Ma J."/>
        </authorList>
    </citation>
    <scope>NUCLEOTIDE SEQUENCE [LARGE SCALE GENOMIC DNA]</scope>
    <source>
        <strain evidence="7">JCM 9377</strain>
    </source>
</reference>
<dbReference type="InterPro" id="IPR036388">
    <property type="entry name" value="WH-like_DNA-bd_sf"/>
</dbReference>
<keyword evidence="4" id="KW-0804">Transcription</keyword>
<dbReference type="Pfam" id="PF03466">
    <property type="entry name" value="LysR_substrate"/>
    <property type="match status" value="1"/>
</dbReference>
<dbReference type="InterPro" id="IPR036390">
    <property type="entry name" value="WH_DNA-bd_sf"/>
</dbReference>
<dbReference type="Proteomes" id="UP001501237">
    <property type="component" value="Unassembled WGS sequence"/>
</dbReference>
<dbReference type="PANTHER" id="PTHR30126:SF39">
    <property type="entry name" value="HTH-TYPE TRANSCRIPTIONAL REGULATOR CYSL"/>
    <property type="match status" value="1"/>
</dbReference>
<dbReference type="Pfam" id="PF00126">
    <property type="entry name" value="HTH_1"/>
    <property type="match status" value="1"/>
</dbReference>
<keyword evidence="3" id="KW-0238">DNA-binding</keyword>
<protein>
    <submittedName>
        <fullName evidence="6">LysR family transcriptional regulator</fullName>
    </submittedName>
</protein>
<evidence type="ECO:0000256" key="3">
    <source>
        <dbReference type="ARBA" id="ARBA00023125"/>
    </source>
</evidence>
<dbReference type="SUPFAM" id="SSF53850">
    <property type="entry name" value="Periplasmic binding protein-like II"/>
    <property type="match status" value="1"/>
</dbReference>
<dbReference type="InterPro" id="IPR005119">
    <property type="entry name" value="LysR_subst-bd"/>
</dbReference>
<dbReference type="InterPro" id="IPR000847">
    <property type="entry name" value="LysR_HTH_N"/>
</dbReference>
<gene>
    <name evidence="6" type="ORF">GCM10010468_08380</name>
</gene>
<sequence length="329" mass="35707">MCMGPASAAEPVRLDRNNRRARSVLPNVEIRQLRTFLAVVRERTVTDAANALDLAPSSVSQQIRVLEASLGVSLFARSPGGMTLTDAGRRLLGHAPRLLDDLDRIRRDVSGVRERLRFGALETLLATQVPALLARMSSEHPELRIEPAKGASRADLLDDLVAGDLDAVLVLDAPGELGALGFDPPPDADVLAYVDLEPCPVVLAARPGHPLVGRTDLTVRDVRDHPLILGPKLCSFHLAADRIFGPGGARIEVPSIFVATSWAVQGVGLVFLPEFAIAEQLRAGSLVRLDLVVEPAEVWLRLVWRRDREQEPDLRTLLYGATRISSAVL</sequence>
<feature type="domain" description="HTH lysR-type" evidence="5">
    <location>
        <begin position="28"/>
        <end position="85"/>
    </location>
</feature>
<keyword evidence="7" id="KW-1185">Reference proteome</keyword>
<comment type="caution">
    <text evidence="6">The sequence shown here is derived from an EMBL/GenBank/DDBJ whole genome shotgun (WGS) entry which is preliminary data.</text>
</comment>
<evidence type="ECO:0000256" key="2">
    <source>
        <dbReference type="ARBA" id="ARBA00023015"/>
    </source>
</evidence>
<evidence type="ECO:0000313" key="7">
    <source>
        <dbReference type="Proteomes" id="UP001501237"/>
    </source>
</evidence>
<organism evidence="6 7">
    <name type="scientific">Actinocorallia longicatena</name>
    <dbReference type="NCBI Taxonomy" id="111803"/>
    <lineage>
        <taxon>Bacteria</taxon>
        <taxon>Bacillati</taxon>
        <taxon>Actinomycetota</taxon>
        <taxon>Actinomycetes</taxon>
        <taxon>Streptosporangiales</taxon>
        <taxon>Thermomonosporaceae</taxon>
        <taxon>Actinocorallia</taxon>
    </lineage>
</organism>